<proteinExistence type="predicted"/>
<name>A0A4Y1ZRM1_ARAVE</name>
<gene>
    <name evidence="1" type="ORF">AVEN_180692_1</name>
</gene>
<evidence type="ECO:0000313" key="1">
    <source>
        <dbReference type="EMBL" id="GBL63704.1"/>
    </source>
</evidence>
<dbReference type="EMBL" id="BGPR01077020">
    <property type="protein sequence ID" value="GBL63704.1"/>
    <property type="molecule type" value="Genomic_DNA"/>
</dbReference>
<reference evidence="1 2" key="1">
    <citation type="journal article" date="2019" name="Sci. Rep.">
        <title>Orb-weaving spider Araneus ventricosus genome elucidates the spidroin gene catalogue.</title>
        <authorList>
            <person name="Kono N."/>
            <person name="Nakamura H."/>
            <person name="Ohtoshi R."/>
            <person name="Moran D.A.P."/>
            <person name="Shinohara A."/>
            <person name="Yoshida Y."/>
            <person name="Fujiwara M."/>
            <person name="Mori M."/>
            <person name="Tomita M."/>
            <person name="Arakawa K."/>
        </authorList>
    </citation>
    <scope>NUCLEOTIDE SEQUENCE [LARGE SCALE GENOMIC DNA]</scope>
</reference>
<protein>
    <submittedName>
        <fullName evidence="1">Uncharacterized protein</fullName>
    </submittedName>
</protein>
<organism evidence="1 2">
    <name type="scientific">Araneus ventricosus</name>
    <name type="common">Orbweaver spider</name>
    <name type="synonym">Epeira ventricosa</name>
    <dbReference type="NCBI Taxonomy" id="182803"/>
    <lineage>
        <taxon>Eukaryota</taxon>
        <taxon>Metazoa</taxon>
        <taxon>Ecdysozoa</taxon>
        <taxon>Arthropoda</taxon>
        <taxon>Chelicerata</taxon>
        <taxon>Arachnida</taxon>
        <taxon>Araneae</taxon>
        <taxon>Araneomorphae</taxon>
        <taxon>Entelegynae</taxon>
        <taxon>Araneoidea</taxon>
        <taxon>Araneidae</taxon>
        <taxon>Araneus</taxon>
    </lineage>
</organism>
<sequence>MDNGDTRRNVHLVLPKVKTSTAPGKRPEIMFATGHFPFPAYLKRFSLRTTDYCGCGELGNPLHFATNCPLTRSFHLTKPWNALEHF</sequence>
<dbReference type="AlphaFoldDB" id="A0A4Y1ZRM1"/>
<dbReference type="Proteomes" id="UP000499080">
    <property type="component" value="Unassembled WGS sequence"/>
</dbReference>
<keyword evidence="2" id="KW-1185">Reference proteome</keyword>
<evidence type="ECO:0000313" key="2">
    <source>
        <dbReference type="Proteomes" id="UP000499080"/>
    </source>
</evidence>
<accession>A0A4Y1ZRM1</accession>
<comment type="caution">
    <text evidence="1">The sequence shown here is derived from an EMBL/GenBank/DDBJ whole genome shotgun (WGS) entry which is preliminary data.</text>
</comment>
<dbReference type="OrthoDB" id="411823at2759"/>